<dbReference type="Proteomes" id="UP001500503">
    <property type="component" value="Unassembled WGS sequence"/>
</dbReference>
<organism evidence="1 2">
    <name type="scientific">Actinoallomurus oryzae</name>
    <dbReference type="NCBI Taxonomy" id="502180"/>
    <lineage>
        <taxon>Bacteria</taxon>
        <taxon>Bacillati</taxon>
        <taxon>Actinomycetota</taxon>
        <taxon>Actinomycetes</taxon>
        <taxon>Streptosporangiales</taxon>
        <taxon>Thermomonosporaceae</taxon>
        <taxon>Actinoallomurus</taxon>
    </lineage>
</organism>
<gene>
    <name evidence="1" type="ORF">GCM10023191_003330</name>
</gene>
<reference evidence="2" key="1">
    <citation type="journal article" date="2019" name="Int. J. Syst. Evol. Microbiol.">
        <title>The Global Catalogue of Microorganisms (GCM) 10K type strain sequencing project: providing services to taxonomists for standard genome sequencing and annotation.</title>
        <authorList>
            <consortium name="The Broad Institute Genomics Platform"/>
            <consortium name="The Broad Institute Genome Sequencing Center for Infectious Disease"/>
            <person name="Wu L."/>
            <person name="Ma J."/>
        </authorList>
    </citation>
    <scope>NUCLEOTIDE SEQUENCE [LARGE SCALE GENOMIC DNA]</scope>
    <source>
        <strain evidence="2">JCM 17933</strain>
    </source>
</reference>
<sequence>MIEYGELIGEWGADGVIGIPVDHLRPLFTFDVASLPPGGVLPMEVSVVFTTFVKGEIELFDVVKMQVGNAEPVNMVIIGAVPEDDDLLFALNLASGAVLLVDLNQGAVETVNSTARDFVEFLYRLSMFMDADQGRASRAEPAARLRQELTRLDRMAFEDPESWWSAAFAQLEGRI</sequence>
<name>A0ABP8P9N9_9ACTN</name>
<evidence type="ECO:0000313" key="2">
    <source>
        <dbReference type="Proteomes" id="UP001500503"/>
    </source>
</evidence>
<dbReference type="InterPro" id="IPR025851">
    <property type="entry name" value="SUKH-4"/>
</dbReference>
<evidence type="ECO:0008006" key="3">
    <source>
        <dbReference type="Google" id="ProtNLM"/>
    </source>
</evidence>
<dbReference type="RefSeq" id="WP_345456374.1">
    <property type="nucleotide sequence ID" value="NZ_BAABHF010000009.1"/>
</dbReference>
<comment type="caution">
    <text evidence="1">The sequence shown here is derived from an EMBL/GenBank/DDBJ whole genome shotgun (WGS) entry which is preliminary data.</text>
</comment>
<dbReference type="Pfam" id="PF14435">
    <property type="entry name" value="SUKH-4"/>
    <property type="match status" value="1"/>
</dbReference>
<dbReference type="EMBL" id="BAABHF010000009">
    <property type="protein sequence ID" value="GAA4482763.1"/>
    <property type="molecule type" value="Genomic_DNA"/>
</dbReference>
<keyword evidence="2" id="KW-1185">Reference proteome</keyword>
<evidence type="ECO:0000313" key="1">
    <source>
        <dbReference type="EMBL" id="GAA4482763.1"/>
    </source>
</evidence>
<proteinExistence type="predicted"/>
<accession>A0ABP8P9N9</accession>
<protein>
    <recommendedName>
        <fullName evidence="3">SUKH-4 immunity protein of toxin-antitoxin system</fullName>
    </recommendedName>
</protein>